<comment type="caution">
    <text evidence="14">The sequence shown here is derived from an EMBL/GenBank/DDBJ whole genome shotgun (WGS) entry which is preliminary data.</text>
</comment>
<dbReference type="InterPro" id="IPR002155">
    <property type="entry name" value="Thiolase"/>
</dbReference>
<dbReference type="GO" id="GO:0003988">
    <property type="term" value="F:acetyl-CoA C-acyltransferase activity"/>
    <property type="evidence" value="ECO:0007669"/>
    <property type="project" value="UniProtKB-EC"/>
</dbReference>
<dbReference type="PIRSF" id="PIRSF000429">
    <property type="entry name" value="Ac-CoA_Ac_transf"/>
    <property type="match status" value="1"/>
</dbReference>
<dbReference type="Pfam" id="PF00108">
    <property type="entry name" value="Thiolase_N"/>
    <property type="match status" value="1"/>
</dbReference>
<protein>
    <recommendedName>
        <fullName evidence="9">acetyl-CoA C-acyltransferase</fullName>
        <ecNumber evidence="9">2.3.1.16</ecNumber>
    </recommendedName>
</protein>
<dbReference type="GO" id="GO:0005739">
    <property type="term" value="C:mitochondrion"/>
    <property type="evidence" value="ECO:0007669"/>
    <property type="project" value="UniProtKB-SubCell"/>
</dbReference>
<feature type="active site" description="Proton acceptor" evidence="10">
    <location>
        <position position="403"/>
    </location>
</feature>
<evidence type="ECO:0000256" key="7">
    <source>
        <dbReference type="ARBA" id="ARBA00023128"/>
    </source>
</evidence>
<dbReference type="InterPro" id="IPR016039">
    <property type="entry name" value="Thiolase-like"/>
</dbReference>
<dbReference type="PANTHER" id="PTHR18919">
    <property type="entry name" value="ACETYL-COA C-ACYLTRANSFERASE"/>
    <property type="match status" value="1"/>
</dbReference>
<dbReference type="InterPro" id="IPR020617">
    <property type="entry name" value="Thiolase_C"/>
</dbReference>
<comment type="pathway">
    <text evidence="2">Lipid metabolism; fatty acid beta-oxidation.</text>
</comment>
<dbReference type="EC" id="2.3.1.16" evidence="9"/>
<dbReference type="NCBIfam" id="TIGR01930">
    <property type="entry name" value="AcCoA-C-Actrans"/>
    <property type="match status" value="1"/>
</dbReference>
<dbReference type="Proteomes" id="UP001208570">
    <property type="component" value="Unassembled WGS sequence"/>
</dbReference>
<evidence type="ECO:0000256" key="1">
    <source>
        <dbReference type="ARBA" id="ARBA00004173"/>
    </source>
</evidence>
<feature type="domain" description="Thiolase N-terminal" evidence="12">
    <location>
        <begin position="53"/>
        <end position="324"/>
    </location>
</feature>
<feature type="domain" description="Thiolase C-terminal" evidence="13">
    <location>
        <begin position="332"/>
        <end position="446"/>
    </location>
</feature>
<keyword evidence="7" id="KW-0496">Mitochondrion</keyword>
<keyword evidence="4 11" id="KW-0808">Transferase</keyword>
<evidence type="ECO:0000256" key="10">
    <source>
        <dbReference type="PIRSR" id="PIRSR000429-1"/>
    </source>
</evidence>
<dbReference type="InterPro" id="IPR020616">
    <property type="entry name" value="Thiolase_N"/>
</dbReference>
<evidence type="ECO:0000313" key="14">
    <source>
        <dbReference type="EMBL" id="KAK2145798.1"/>
    </source>
</evidence>
<evidence type="ECO:0000256" key="11">
    <source>
        <dbReference type="RuleBase" id="RU003557"/>
    </source>
</evidence>
<name>A0AAD9J468_9ANNE</name>
<evidence type="ECO:0000256" key="2">
    <source>
        <dbReference type="ARBA" id="ARBA00005005"/>
    </source>
</evidence>
<feature type="active site" description="Proton acceptor" evidence="10">
    <location>
        <position position="433"/>
    </location>
</feature>
<evidence type="ECO:0000313" key="15">
    <source>
        <dbReference type="Proteomes" id="UP001208570"/>
    </source>
</evidence>
<proteinExistence type="inferred from homology"/>
<feature type="active site" description="Acyl-thioester intermediate" evidence="10">
    <location>
        <position position="136"/>
    </location>
</feature>
<evidence type="ECO:0000256" key="4">
    <source>
        <dbReference type="ARBA" id="ARBA00022679"/>
    </source>
</evidence>
<comment type="similarity">
    <text evidence="3 11">Belongs to the thiolase-like superfamily. Thiolase family.</text>
</comment>
<dbReference type="Gene3D" id="3.40.47.10">
    <property type="match status" value="1"/>
</dbReference>
<comment type="subcellular location">
    <subcellularLocation>
        <location evidence="1">Mitochondrion</location>
    </subcellularLocation>
</comment>
<gene>
    <name evidence="14" type="ORF">LSH36_657g02019</name>
</gene>
<dbReference type="AlphaFoldDB" id="A0AAD9J468"/>
<dbReference type="PROSITE" id="PS00737">
    <property type="entry name" value="THIOLASE_2"/>
    <property type="match status" value="1"/>
</dbReference>
<dbReference type="Pfam" id="PF02803">
    <property type="entry name" value="Thiolase_C"/>
    <property type="match status" value="1"/>
</dbReference>
<organism evidence="14 15">
    <name type="scientific">Paralvinella palmiformis</name>
    <dbReference type="NCBI Taxonomy" id="53620"/>
    <lineage>
        <taxon>Eukaryota</taxon>
        <taxon>Metazoa</taxon>
        <taxon>Spiralia</taxon>
        <taxon>Lophotrochozoa</taxon>
        <taxon>Annelida</taxon>
        <taxon>Polychaeta</taxon>
        <taxon>Sedentaria</taxon>
        <taxon>Canalipalpata</taxon>
        <taxon>Terebellida</taxon>
        <taxon>Terebelliformia</taxon>
        <taxon>Alvinellidae</taxon>
        <taxon>Paralvinella</taxon>
    </lineage>
</organism>
<evidence type="ECO:0000256" key="8">
    <source>
        <dbReference type="ARBA" id="ARBA00023315"/>
    </source>
</evidence>
<dbReference type="PANTHER" id="PTHR18919:SF153">
    <property type="entry name" value="TRIFUNCTIONAL ENZYME SUBUNIT BETA, MITOCHONDRIAL"/>
    <property type="match status" value="1"/>
</dbReference>
<dbReference type="CDD" id="cd00751">
    <property type="entry name" value="thiolase"/>
    <property type="match status" value="1"/>
</dbReference>
<evidence type="ECO:0000259" key="13">
    <source>
        <dbReference type="Pfam" id="PF02803"/>
    </source>
</evidence>
<keyword evidence="5" id="KW-0276">Fatty acid metabolism</keyword>
<evidence type="ECO:0000259" key="12">
    <source>
        <dbReference type="Pfam" id="PF00108"/>
    </source>
</evidence>
<evidence type="ECO:0000256" key="3">
    <source>
        <dbReference type="ARBA" id="ARBA00010982"/>
    </source>
</evidence>
<dbReference type="SUPFAM" id="SSF53901">
    <property type="entry name" value="Thiolase-like"/>
    <property type="match status" value="2"/>
</dbReference>
<reference evidence="14" key="1">
    <citation type="journal article" date="2023" name="Mol. Biol. Evol.">
        <title>Third-Generation Sequencing Reveals the Adaptive Role of the Epigenome in Three Deep-Sea Polychaetes.</title>
        <authorList>
            <person name="Perez M."/>
            <person name="Aroh O."/>
            <person name="Sun Y."/>
            <person name="Lan Y."/>
            <person name="Juniper S.K."/>
            <person name="Young C.R."/>
            <person name="Angers B."/>
            <person name="Qian P.Y."/>
        </authorList>
    </citation>
    <scope>NUCLEOTIDE SEQUENCE</scope>
    <source>
        <strain evidence="14">P08H-3</strain>
    </source>
</reference>
<evidence type="ECO:0000256" key="5">
    <source>
        <dbReference type="ARBA" id="ARBA00022832"/>
    </source>
</evidence>
<dbReference type="PROSITE" id="PS00099">
    <property type="entry name" value="THIOLASE_3"/>
    <property type="match status" value="1"/>
</dbReference>
<accession>A0AAD9J468</accession>
<keyword evidence="6" id="KW-0443">Lipid metabolism</keyword>
<evidence type="ECO:0000256" key="6">
    <source>
        <dbReference type="ARBA" id="ARBA00023098"/>
    </source>
</evidence>
<sequence length="448" mass="48170">MATICRQAVSGRLLAKQNRLQLTRWLTTTRCAYAASAQTGKRNFSKPGVKNLVLVEGVRLPFCVAGTDYKNAMPHDLARGAIQGLLRRTNIDKDKIGCVIVGTVIQEVKTSNLAREAALGAGISNRIPAHTVTQACVSSNQAITTGMGYLAMGICDTFIAGGVEVMSDVPIRHSRGMRKIMLNLNKAKSVGAKLSMVAQILKPKMWIPELPAIAEFSTGETMGHSADRLAAAFAVSRQEQDEFAHRSHHLTDKAINEGLLSDVIPYKAPGQNKLTTRDNGVRTSNLEQLAKLKPAFIKPHGTITAANSSFLSDGASACLVMTEEKARELGYKPKVYLRDYVYVSQDPKDQLLLAPAYSTPQLLMRNGLTIADIDVFEYHEAFAFGAPPLEKFNSWGGSLSIGHPFGATGVRLVTTAANRLIKEGGHLGLVAACAAGGQGVAMLVERCP</sequence>
<keyword evidence="15" id="KW-1185">Reference proteome</keyword>
<dbReference type="GO" id="GO:0006635">
    <property type="term" value="P:fatty acid beta-oxidation"/>
    <property type="evidence" value="ECO:0007669"/>
    <property type="project" value="TreeGrafter"/>
</dbReference>
<dbReference type="EMBL" id="JAODUP010000657">
    <property type="protein sequence ID" value="KAK2145798.1"/>
    <property type="molecule type" value="Genomic_DNA"/>
</dbReference>
<dbReference type="InterPro" id="IPR020610">
    <property type="entry name" value="Thiolase_AS"/>
</dbReference>
<keyword evidence="8 11" id="KW-0012">Acyltransferase</keyword>
<evidence type="ECO:0000256" key="9">
    <source>
        <dbReference type="ARBA" id="ARBA00024073"/>
    </source>
</evidence>
<dbReference type="InterPro" id="IPR020613">
    <property type="entry name" value="Thiolase_CS"/>
</dbReference>